<gene>
    <name evidence="3" type="ORF">GA0070614_4268</name>
</gene>
<dbReference type="RefSeq" id="WP_088977593.1">
    <property type="nucleotide sequence ID" value="NZ_LT607753.1"/>
</dbReference>
<evidence type="ECO:0000256" key="1">
    <source>
        <dbReference type="ARBA" id="ARBA00006817"/>
    </source>
</evidence>
<dbReference type="OrthoDB" id="4538425at2"/>
<sequence>MTEPMTIAVRLAAPVEAVRRAVTDPAELRLWFAEHAEVELPRRYEFWGRYTPEGDAPHQRLLHVDEDTLRFAWLLDGVETTSGIHLAAEGPQQTLLTLTQSHFTMAEAFDGSSIRGVLQTWWSLSLANLAAHLEGRPLLPRTDFTSAELRGELLIAAPAAKVWESLTDSDQASAWFGYPIGIEPWVGGRYAMGGFESGYAAKVVDLDPGRALSVDWGPTGVTSWELAESDGKTKLTFVQSGFDEGNPPYAAWTGSVAGLSELRRYHEMPDWQPIWVTEEVPTGA</sequence>
<evidence type="ECO:0000259" key="2">
    <source>
        <dbReference type="Pfam" id="PF08327"/>
    </source>
</evidence>
<feature type="domain" description="Activator of Hsp90 ATPase homologue 1/2-like C-terminal" evidence="2">
    <location>
        <begin position="13"/>
        <end position="134"/>
    </location>
</feature>
<name>A0A1C5JAP7_9ACTN</name>
<comment type="similarity">
    <text evidence="1">Belongs to the AHA1 family.</text>
</comment>
<accession>A0A1C5JAP7</accession>
<dbReference type="SUPFAM" id="SSF55961">
    <property type="entry name" value="Bet v1-like"/>
    <property type="match status" value="2"/>
</dbReference>
<dbReference type="Gene3D" id="3.30.530.20">
    <property type="match status" value="2"/>
</dbReference>
<protein>
    <submittedName>
        <fullName evidence="3">Uncharacterized conserved protein YndB, AHSA1/START domain</fullName>
    </submittedName>
</protein>
<dbReference type="AlphaFoldDB" id="A0A1C5JAP7"/>
<dbReference type="EMBL" id="LT607753">
    <property type="protein sequence ID" value="SCG67598.1"/>
    <property type="molecule type" value="Genomic_DNA"/>
</dbReference>
<keyword evidence="4" id="KW-1185">Reference proteome</keyword>
<organism evidence="3 4">
    <name type="scientific">Micromonospora coxensis</name>
    <dbReference type="NCBI Taxonomy" id="356852"/>
    <lineage>
        <taxon>Bacteria</taxon>
        <taxon>Bacillati</taxon>
        <taxon>Actinomycetota</taxon>
        <taxon>Actinomycetes</taxon>
        <taxon>Micromonosporales</taxon>
        <taxon>Micromonosporaceae</taxon>
        <taxon>Micromonospora</taxon>
    </lineage>
</organism>
<dbReference type="CDD" id="cd07814">
    <property type="entry name" value="SRPBCC_CalC_Aha1-like"/>
    <property type="match status" value="1"/>
</dbReference>
<proteinExistence type="inferred from homology"/>
<reference evidence="4" key="1">
    <citation type="submission" date="2016-06" db="EMBL/GenBank/DDBJ databases">
        <authorList>
            <person name="Varghese N."/>
            <person name="Submissions Spin"/>
        </authorList>
    </citation>
    <scope>NUCLEOTIDE SEQUENCE [LARGE SCALE GENOMIC DNA]</scope>
    <source>
        <strain evidence="4">DSM 45161</strain>
    </source>
</reference>
<dbReference type="Pfam" id="PF08327">
    <property type="entry name" value="AHSA1"/>
    <property type="match status" value="2"/>
</dbReference>
<evidence type="ECO:0000313" key="4">
    <source>
        <dbReference type="Proteomes" id="UP000198215"/>
    </source>
</evidence>
<feature type="domain" description="Activator of Hsp90 ATPase homologue 1/2-like C-terminal" evidence="2">
    <location>
        <begin position="157"/>
        <end position="248"/>
    </location>
</feature>
<dbReference type="InterPro" id="IPR013538">
    <property type="entry name" value="ASHA1/2-like_C"/>
</dbReference>
<dbReference type="InterPro" id="IPR023393">
    <property type="entry name" value="START-like_dom_sf"/>
</dbReference>
<evidence type="ECO:0000313" key="3">
    <source>
        <dbReference type="EMBL" id="SCG67598.1"/>
    </source>
</evidence>
<dbReference type="Proteomes" id="UP000198215">
    <property type="component" value="Chromosome I"/>
</dbReference>